<gene>
    <name evidence="2" type="ORF">UFOPK3957_00816</name>
</gene>
<proteinExistence type="predicted"/>
<sequence length="54" mass="6210">MLTLASMRWMIDITTSQTPMPMRTKEATMEVTAGTATAKRESSIRRRMEARYLT</sequence>
<organism evidence="2">
    <name type="scientific">freshwater metagenome</name>
    <dbReference type="NCBI Taxonomy" id="449393"/>
    <lineage>
        <taxon>unclassified sequences</taxon>
        <taxon>metagenomes</taxon>
        <taxon>ecological metagenomes</taxon>
    </lineage>
</organism>
<accession>A0A6J7NAL3</accession>
<name>A0A6J7NAL3_9ZZZZ</name>
<protein>
    <submittedName>
        <fullName evidence="2">Unannotated protein</fullName>
    </submittedName>
</protein>
<evidence type="ECO:0000313" key="2">
    <source>
        <dbReference type="EMBL" id="CAB4987459.1"/>
    </source>
</evidence>
<feature type="region of interest" description="Disordered" evidence="1">
    <location>
        <begin position="16"/>
        <end position="54"/>
    </location>
</feature>
<evidence type="ECO:0000256" key="1">
    <source>
        <dbReference type="SAM" id="MobiDB-lite"/>
    </source>
</evidence>
<feature type="compositionally biased region" description="Basic and acidic residues" evidence="1">
    <location>
        <begin position="38"/>
        <end position="54"/>
    </location>
</feature>
<dbReference type="AlphaFoldDB" id="A0A6J7NAL3"/>
<reference evidence="2" key="1">
    <citation type="submission" date="2020-05" db="EMBL/GenBank/DDBJ databases">
        <authorList>
            <person name="Chiriac C."/>
            <person name="Salcher M."/>
            <person name="Ghai R."/>
            <person name="Kavagutti S V."/>
        </authorList>
    </citation>
    <scope>NUCLEOTIDE SEQUENCE</scope>
</reference>
<dbReference type="EMBL" id="CAFBOM010000122">
    <property type="protein sequence ID" value="CAB4987459.1"/>
    <property type="molecule type" value="Genomic_DNA"/>
</dbReference>